<comment type="caution">
    <text evidence="1">The sequence shown here is derived from an EMBL/GenBank/DDBJ whole genome shotgun (WGS) entry which is preliminary data.</text>
</comment>
<gene>
    <name evidence="1" type="ORF">C5F51_18445</name>
</gene>
<evidence type="ECO:0000313" key="1">
    <source>
        <dbReference type="EMBL" id="PPJ27222.1"/>
    </source>
</evidence>
<dbReference type="Proteomes" id="UP000238356">
    <property type="component" value="Unassembled WGS sequence"/>
</dbReference>
<protein>
    <submittedName>
        <fullName evidence="1">Uncharacterized protein</fullName>
    </submittedName>
</protein>
<evidence type="ECO:0000313" key="2">
    <source>
        <dbReference type="Proteomes" id="UP000238356"/>
    </source>
</evidence>
<keyword evidence="2" id="KW-1185">Reference proteome</keyword>
<dbReference type="EMBL" id="PSZD01000010">
    <property type="protein sequence ID" value="PPJ27222.1"/>
    <property type="molecule type" value="Genomic_DNA"/>
</dbReference>
<reference evidence="1 2" key="1">
    <citation type="submission" date="2018-02" db="EMBL/GenBank/DDBJ databases">
        <title>8 Nocardia nova and 1 Nocardia cyriacigeorgica strain used for evolution to TMP-SMX.</title>
        <authorList>
            <person name="Mehta H."/>
            <person name="Weng J."/>
            <person name="Shamoo Y."/>
        </authorList>
    </citation>
    <scope>NUCLEOTIDE SEQUENCE [LARGE SCALE GENOMIC DNA]</scope>
    <source>
        <strain evidence="1 2">BAA2227</strain>
    </source>
</reference>
<proteinExistence type="predicted"/>
<accession>A0A2S6A4Z8</accession>
<name>A0A2S6A4Z8_9NOCA</name>
<organism evidence="1 2">
    <name type="scientific">Nocardia nova</name>
    <dbReference type="NCBI Taxonomy" id="37330"/>
    <lineage>
        <taxon>Bacteria</taxon>
        <taxon>Bacillati</taxon>
        <taxon>Actinomycetota</taxon>
        <taxon>Actinomycetes</taxon>
        <taxon>Mycobacteriales</taxon>
        <taxon>Nocardiaceae</taxon>
        <taxon>Nocardia</taxon>
    </lineage>
</organism>
<sequence length="100" mass="10892">MMKKSVLNEYVTEVDEVGYPADTGINTRISVHGSFRVQYAAHIDRVCVEVAPNRSSAFAQMSMQLTLEQAADLRDMLDAAMSDYVAAQVVVPLAIEVGGK</sequence>
<dbReference type="AlphaFoldDB" id="A0A2S6A4Z8"/>